<dbReference type="Proteomes" id="UP000006044">
    <property type="component" value="Unassembled WGS sequence"/>
</dbReference>
<dbReference type="GeneID" id="77848688"/>
<sequence length="164" mass="18928">MEIRNTLPEDMDRVMFIFEQARQFMRLNGNLHQWTGGYPSKEVLEADISSNSSFVCVDGQKEVVGTFCFRYGFSPEPTYNVIYDGGWLNEKPYGVIHRIASSGKVGGVFSACLEWCSRYVDNIRIDTHRDNRVMQELLLRHGFRRCGIIYLANGDERIAFQKEV</sequence>
<dbReference type="Gene3D" id="3.40.630.30">
    <property type="match status" value="1"/>
</dbReference>
<dbReference type="eggNOG" id="COG0456">
    <property type="taxonomic scope" value="Bacteria"/>
</dbReference>
<protein>
    <recommendedName>
        <fullName evidence="3">N-acetyltransferase domain-containing protein</fullName>
    </recommendedName>
</protein>
<reference evidence="1 2" key="1">
    <citation type="submission" date="2012-08" db="EMBL/GenBank/DDBJ databases">
        <title>The Genome Sequence of Barnesiella intestinihominis YIT 11860.</title>
        <authorList>
            <consortium name="The Broad Institute Genome Sequencing Platform"/>
            <person name="Earl A."/>
            <person name="Ward D."/>
            <person name="Feldgarden M."/>
            <person name="Gevers D."/>
            <person name="Morotomi M."/>
            <person name="Walker B."/>
            <person name="Young S.K."/>
            <person name="Zeng Q."/>
            <person name="Gargeya S."/>
            <person name="Fitzgerald M."/>
            <person name="Haas B."/>
            <person name="Abouelleil A."/>
            <person name="Alvarado L."/>
            <person name="Arachchi H.M."/>
            <person name="Berlin A.M."/>
            <person name="Chapman S.B."/>
            <person name="Goldberg J."/>
            <person name="Griggs A."/>
            <person name="Gujja S."/>
            <person name="Hansen M."/>
            <person name="Howarth C."/>
            <person name="Imamovic A."/>
            <person name="Larimer J."/>
            <person name="McCowen C."/>
            <person name="Montmayeur A."/>
            <person name="Murphy C."/>
            <person name="Neiman D."/>
            <person name="Pearson M."/>
            <person name="Priest M."/>
            <person name="Roberts A."/>
            <person name="Saif S."/>
            <person name="Shea T."/>
            <person name="Sisk P."/>
            <person name="Sykes S."/>
            <person name="Wortman J."/>
            <person name="Nusbaum C."/>
            <person name="Birren B."/>
        </authorList>
    </citation>
    <scope>NUCLEOTIDE SEQUENCE [LARGE SCALE GENOMIC DNA]</scope>
    <source>
        <strain evidence="1 2">YIT 11860</strain>
    </source>
</reference>
<dbReference type="SUPFAM" id="SSF55729">
    <property type="entry name" value="Acyl-CoA N-acyltransferases (Nat)"/>
    <property type="match status" value="1"/>
</dbReference>
<dbReference type="EMBL" id="ADLE01000008">
    <property type="protein sequence ID" value="EJZ64932.1"/>
    <property type="molecule type" value="Genomic_DNA"/>
</dbReference>
<dbReference type="RefSeq" id="WP_008861880.1">
    <property type="nucleotide sequence ID" value="NZ_JH815204.1"/>
</dbReference>
<organism evidence="1 2">
    <name type="scientific">Barnesiella intestinihominis YIT 11860</name>
    <dbReference type="NCBI Taxonomy" id="742726"/>
    <lineage>
        <taxon>Bacteria</taxon>
        <taxon>Pseudomonadati</taxon>
        <taxon>Bacteroidota</taxon>
        <taxon>Bacteroidia</taxon>
        <taxon>Bacteroidales</taxon>
        <taxon>Barnesiellaceae</taxon>
        <taxon>Barnesiella</taxon>
    </lineage>
</organism>
<gene>
    <name evidence="1" type="ORF">HMPREF9448_01419</name>
</gene>
<dbReference type="InterPro" id="IPR016181">
    <property type="entry name" value="Acyl_CoA_acyltransferase"/>
</dbReference>
<dbReference type="HOGENOM" id="CLU_013985_13_0_10"/>
<evidence type="ECO:0008006" key="3">
    <source>
        <dbReference type="Google" id="ProtNLM"/>
    </source>
</evidence>
<name>K0X0D8_9BACT</name>
<dbReference type="AlphaFoldDB" id="K0X0D8"/>
<keyword evidence="2" id="KW-1185">Reference proteome</keyword>
<evidence type="ECO:0000313" key="1">
    <source>
        <dbReference type="EMBL" id="EJZ64932.1"/>
    </source>
</evidence>
<proteinExistence type="predicted"/>
<dbReference type="PATRIC" id="fig|742726.3.peg.1486"/>
<dbReference type="OrthoDB" id="9796381at2"/>
<accession>K0X0D8</accession>
<comment type="caution">
    <text evidence="1">The sequence shown here is derived from an EMBL/GenBank/DDBJ whole genome shotgun (WGS) entry which is preliminary data.</text>
</comment>
<evidence type="ECO:0000313" key="2">
    <source>
        <dbReference type="Proteomes" id="UP000006044"/>
    </source>
</evidence>
<dbReference type="STRING" id="742726.HMPREF9448_01419"/>